<proteinExistence type="predicted"/>
<reference evidence="2 3" key="1">
    <citation type="journal article" date="2021" name="Sci. Rep.">
        <title>Genome sequencing of the multicellular alga Astrephomene provides insights into convergent evolution of germ-soma differentiation.</title>
        <authorList>
            <person name="Yamashita S."/>
            <person name="Yamamoto K."/>
            <person name="Matsuzaki R."/>
            <person name="Suzuki S."/>
            <person name="Yamaguchi H."/>
            <person name="Hirooka S."/>
            <person name="Minakuchi Y."/>
            <person name="Miyagishima S."/>
            <person name="Kawachi M."/>
            <person name="Toyoda A."/>
            <person name="Nozaki H."/>
        </authorList>
    </citation>
    <scope>NUCLEOTIDE SEQUENCE [LARGE SCALE GENOMIC DNA]</scope>
    <source>
        <strain evidence="2 3">NIES-4017</strain>
    </source>
</reference>
<organism evidence="2 3">
    <name type="scientific">Astrephomene gubernaculifera</name>
    <dbReference type="NCBI Taxonomy" id="47775"/>
    <lineage>
        <taxon>Eukaryota</taxon>
        <taxon>Viridiplantae</taxon>
        <taxon>Chlorophyta</taxon>
        <taxon>core chlorophytes</taxon>
        <taxon>Chlorophyceae</taxon>
        <taxon>CS clade</taxon>
        <taxon>Chlamydomonadales</taxon>
        <taxon>Astrephomenaceae</taxon>
        <taxon>Astrephomene</taxon>
    </lineage>
</organism>
<name>A0AAD3E187_9CHLO</name>
<comment type="caution">
    <text evidence="2">The sequence shown here is derived from an EMBL/GenBank/DDBJ whole genome shotgun (WGS) entry which is preliminary data.</text>
</comment>
<feature type="non-terminal residue" evidence="2">
    <location>
        <position position="127"/>
    </location>
</feature>
<dbReference type="InterPro" id="IPR025476">
    <property type="entry name" value="Helitron_helicase-like"/>
</dbReference>
<dbReference type="Proteomes" id="UP001054857">
    <property type="component" value="Unassembled WGS sequence"/>
</dbReference>
<evidence type="ECO:0000259" key="1">
    <source>
        <dbReference type="Pfam" id="PF14214"/>
    </source>
</evidence>
<feature type="non-terminal residue" evidence="2">
    <location>
        <position position="1"/>
    </location>
</feature>
<dbReference type="AlphaFoldDB" id="A0AAD3E187"/>
<keyword evidence="3" id="KW-1185">Reference proteome</keyword>
<dbReference type="Pfam" id="PF14214">
    <property type="entry name" value="Helitron_like_N"/>
    <property type="match status" value="1"/>
</dbReference>
<gene>
    <name evidence="2" type="ORF">Agub_g12709</name>
</gene>
<evidence type="ECO:0000313" key="2">
    <source>
        <dbReference type="EMBL" id="GFR50622.1"/>
    </source>
</evidence>
<accession>A0AAD3E187</accession>
<protein>
    <recommendedName>
        <fullName evidence="1">Helitron helicase-like domain-containing protein</fullName>
    </recommendedName>
</protein>
<feature type="domain" description="Helitron helicase-like" evidence="1">
    <location>
        <begin position="18"/>
        <end position="110"/>
    </location>
</feature>
<dbReference type="EMBL" id="BMAR01000039">
    <property type="protein sequence ID" value="GFR50622.1"/>
    <property type="molecule type" value="Genomic_DNA"/>
</dbReference>
<sequence length="127" mass="14579">VKKLQCLQVRNAANIRVRKAKLGGQSIKASQVANEEVLQDLIRTDAAYRDFKQLRESPDYWDKAKKDLFAMLRQLGQPTFFMTLSAADLQWPDLLRCLYEQQHGQPLSDDNLAALTATQRMDLVRND</sequence>
<evidence type="ECO:0000313" key="3">
    <source>
        <dbReference type="Proteomes" id="UP001054857"/>
    </source>
</evidence>